<evidence type="ECO:0000313" key="1">
    <source>
        <dbReference type="EMBL" id="KAE8336542.1"/>
    </source>
</evidence>
<reference evidence="1" key="1">
    <citation type="submission" date="2019-04" db="EMBL/GenBank/DDBJ databases">
        <title>Friends and foes A comparative genomics study of 23 Aspergillus species from section Flavi.</title>
        <authorList>
            <consortium name="DOE Joint Genome Institute"/>
            <person name="Kjaerbolling I."/>
            <person name="Vesth T."/>
            <person name="Frisvad J.C."/>
            <person name="Nybo J.L."/>
            <person name="Theobald S."/>
            <person name="Kildgaard S."/>
            <person name="Isbrandt T."/>
            <person name="Kuo A."/>
            <person name="Sato A."/>
            <person name="Lyhne E.K."/>
            <person name="Kogle M.E."/>
            <person name="Wiebenga A."/>
            <person name="Kun R.S."/>
            <person name="Lubbers R.J."/>
            <person name="Makela M.R."/>
            <person name="Barry K."/>
            <person name="Chovatia M."/>
            <person name="Clum A."/>
            <person name="Daum C."/>
            <person name="Haridas S."/>
            <person name="He G."/>
            <person name="LaButti K."/>
            <person name="Lipzen A."/>
            <person name="Mondo S."/>
            <person name="Riley R."/>
            <person name="Salamov A."/>
            <person name="Simmons B.A."/>
            <person name="Magnuson J.K."/>
            <person name="Henrissat B."/>
            <person name="Mortensen U.H."/>
            <person name="Larsen T.O."/>
            <person name="Devries R.P."/>
            <person name="Grigoriev I.V."/>
            <person name="Machida M."/>
            <person name="Baker S.E."/>
            <person name="Andersen M.R."/>
        </authorList>
    </citation>
    <scope>NUCLEOTIDE SEQUENCE</scope>
    <source>
        <strain evidence="1">CBS 117612</strain>
    </source>
</reference>
<protein>
    <submittedName>
        <fullName evidence="1">Uncharacterized protein</fullName>
    </submittedName>
</protein>
<dbReference type="EMBL" id="ML737193">
    <property type="protein sequence ID" value="KAE8336542.1"/>
    <property type="molecule type" value="Genomic_DNA"/>
</dbReference>
<dbReference type="AlphaFoldDB" id="A0A5N6XTY8"/>
<accession>A0A5N6XTY8</accession>
<gene>
    <name evidence="1" type="ORF">BDV24DRAFT_141454</name>
</gene>
<name>A0A5N6XTY8_9EURO</name>
<dbReference type="Proteomes" id="UP000325558">
    <property type="component" value="Unassembled WGS sequence"/>
</dbReference>
<proteinExistence type="predicted"/>
<organism evidence="1">
    <name type="scientific">Aspergillus arachidicola</name>
    <dbReference type="NCBI Taxonomy" id="656916"/>
    <lineage>
        <taxon>Eukaryota</taxon>
        <taxon>Fungi</taxon>
        <taxon>Dikarya</taxon>
        <taxon>Ascomycota</taxon>
        <taxon>Pezizomycotina</taxon>
        <taxon>Eurotiomycetes</taxon>
        <taxon>Eurotiomycetidae</taxon>
        <taxon>Eurotiales</taxon>
        <taxon>Aspergillaceae</taxon>
        <taxon>Aspergillus</taxon>
        <taxon>Aspergillus subgen. Circumdati</taxon>
    </lineage>
</organism>
<sequence>MFKNRDRVPQTRRWKKRDMHRYVFGAWKMSFTPHTIYPCLPSIWFCWKGNYMVCQRKTAPI</sequence>